<evidence type="ECO:0000256" key="6">
    <source>
        <dbReference type="ARBA" id="ARBA00022837"/>
    </source>
</evidence>
<dbReference type="AlphaFoldDB" id="M5U5A5"/>
<dbReference type="PANTHER" id="PTHR42693">
    <property type="entry name" value="ARYLSULFATASE FAMILY MEMBER"/>
    <property type="match status" value="1"/>
</dbReference>
<feature type="chain" id="PRO_5004073227" evidence="8">
    <location>
        <begin position="26"/>
        <end position="496"/>
    </location>
</feature>
<dbReference type="EMBL" id="ANOH01000386">
    <property type="protein sequence ID" value="EMI53041.1"/>
    <property type="molecule type" value="Genomic_DNA"/>
</dbReference>
<dbReference type="Gene3D" id="3.40.720.10">
    <property type="entry name" value="Alkaline Phosphatase, subunit A"/>
    <property type="match status" value="1"/>
</dbReference>
<dbReference type="CDD" id="cd16144">
    <property type="entry name" value="ARS_like"/>
    <property type="match status" value="1"/>
</dbReference>
<protein>
    <submittedName>
        <fullName evidence="10">Sulfatase family protein</fullName>
    </submittedName>
</protein>
<comment type="caution">
    <text evidence="10">The sequence shown here is derived from an EMBL/GenBank/DDBJ whole genome shotgun (WGS) entry which is preliminary data.</text>
</comment>
<evidence type="ECO:0000256" key="8">
    <source>
        <dbReference type="SAM" id="SignalP"/>
    </source>
</evidence>
<dbReference type="InterPro" id="IPR000917">
    <property type="entry name" value="Sulfatase_N"/>
</dbReference>
<dbReference type="Pfam" id="PF00884">
    <property type="entry name" value="Sulfatase"/>
    <property type="match status" value="1"/>
</dbReference>
<reference evidence="10 11" key="1">
    <citation type="journal article" date="2013" name="Mar. Genomics">
        <title>Expression of sulfatases in Rhodopirellula baltica and the diversity of sulfatases in the genus Rhodopirellula.</title>
        <authorList>
            <person name="Wegner C.E."/>
            <person name="Richter-Heitmann T."/>
            <person name="Klindworth A."/>
            <person name="Klockow C."/>
            <person name="Richter M."/>
            <person name="Achstetter T."/>
            <person name="Glockner F.O."/>
            <person name="Harder J."/>
        </authorList>
    </citation>
    <scope>NUCLEOTIDE SEQUENCE [LARGE SCALE GENOMIC DNA]</scope>
    <source>
        <strain evidence="10 11">SM41</strain>
    </source>
</reference>
<dbReference type="Gene3D" id="3.30.1120.10">
    <property type="match status" value="1"/>
</dbReference>
<feature type="domain" description="Sulfatase N-terminal" evidence="9">
    <location>
        <begin position="34"/>
        <end position="347"/>
    </location>
</feature>
<feature type="region of interest" description="Disordered" evidence="7">
    <location>
        <begin position="101"/>
        <end position="120"/>
    </location>
</feature>
<evidence type="ECO:0000259" key="9">
    <source>
        <dbReference type="Pfam" id="PF00884"/>
    </source>
</evidence>
<evidence type="ECO:0000256" key="7">
    <source>
        <dbReference type="SAM" id="MobiDB-lite"/>
    </source>
</evidence>
<gene>
    <name evidence="10" type="ORF">RSSM_05505</name>
</gene>
<dbReference type="GO" id="GO:0046872">
    <property type="term" value="F:metal ion binding"/>
    <property type="evidence" value="ECO:0007669"/>
    <property type="project" value="UniProtKB-KW"/>
</dbReference>
<keyword evidence="4 8" id="KW-0732">Signal</keyword>
<evidence type="ECO:0000256" key="5">
    <source>
        <dbReference type="ARBA" id="ARBA00022801"/>
    </source>
</evidence>
<dbReference type="PATRIC" id="fig|1263870.3.peg.5832"/>
<keyword evidence="11" id="KW-1185">Reference proteome</keyword>
<dbReference type="SUPFAM" id="SSF53649">
    <property type="entry name" value="Alkaline phosphatase-like"/>
    <property type="match status" value="1"/>
</dbReference>
<evidence type="ECO:0000256" key="3">
    <source>
        <dbReference type="ARBA" id="ARBA00022723"/>
    </source>
</evidence>
<dbReference type="InterPro" id="IPR017850">
    <property type="entry name" value="Alkaline_phosphatase_core_sf"/>
</dbReference>
<comment type="similarity">
    <text evidence="2">Belongs to the sulfatase family.</text>
</comment>
<evidence type="ECO:0000313" key="10">
    <source>
        <dbReference type="EMBL" id="EMI53041.1"/>
    </source>
</evidence>
<proteinExistence type="inferred from homology"/>
<evidence type="ECO:0000313" key="11">
    <source>
        <dbReference type="Proteomes" id="UP000011885"/>
    </source>
</evidence>
<organism evidence="10 11">
    <name type="scientific">Rhodopirellula sallentina SM41</name>
    <dbReference type="NCBI Taxonomy" id="1263870"/>
    <lineage>
        <taxon>Bacteria</taxon>
        <taxon>Pseudomonadati</taxon>
        <taxon>Planctomycetota</taxon>
        <taxon>Planctomycetia</taxon>
        <taxon>Pirellulales</taxon>
        <taxon>Pirellulaceae</taxon>
        <taxon>Rhodopirellula</taxon>
    </lineage>
</organism>
<evidence type="ECO:0000256" key="1">
    <source>
        <dbReference type="ARBA" id="ARBA00001913"/>
    </source>
</evidence>
<sequence>MRMKRFLYRWLVVVLFTTSVCCTVAAEAAEATRPNIIYINADDLGVMDVGFQSERYRTPNLDRLRADGMLFTNAYAPAANCAPSRACVLSGQYGPRHGVYTVGSSQRGKSQDRKLIPTPNTQLLAPDNLTIAGALKDAGYRTIHLGKWHLGPDPTKQGFDVNIGGDTSGGPSGGGYFSPFDRGPMRRFSDQYPAGTHRVDIFSDQAIRFMREQQSHPFFMHMAYYSVHTKLQPVPGLVEKYQGVDGVHAAYASMIEKMDQGIGKILTELDNLGLAENTLVLFGSDNGGIRDISAQDPYRSGKGSYFEGGIRVPMVVRWPGKVAAGSACDVPVIGIDLFPTFLEAAGVSLPEGKQLDGTSLLPVLTQSGGLPQRALYWHFPVYLQSYAGVGDDSHDPLFRTRPGSAMRLGKWKLHEYFEDGRIELYDLEAGTGERQNLAASFPEKASQLHAMLTQWREQLGAPRPTQPNPEYVSPAATEPAKARQKQKRNRRKKTTS</sequence>
<evidence type="ECO:0000256" key="2">
    <source>
        <dbReference type="ARBA" id="ARBA00008779"/>
    </source>
</evidence>
<accession>M5U5A5</accession>
<feature type="region of interest" description="Disordered" evidence="7">
    <location>
        <begin position="456"/>
        <end position="496"/>
    </location>
</feature>
<keyword evidence="3" id="KW-0479">Metal-binding</keyword>
<keyword evidence="5" id="KW-0378">Hydrolase</keyword>
<dbReference type="PANTHER" id="PTHR42693:SF42">
    <property type="entry name" value="ARYLSULFATASE G"/>
    <property type="match status" value="1"/>
</dbReference>
<comment type="cofactor">
    <cofactor evidence="1">
        <name>Ca(2+)</name>
        <dbReference type="ChEBI" id="CHEBI:29108"/>
    </cofactor>
</comment>
<dbReference type="GO" id="GO:0004065">
    <property type="term" value="F:arylsulfatase activity"/>
    <property type="evidence" value="ECO:0007669"/>
    <property type="project" value="TreeGrafter"/>
</dbReference>
<feature type="signal peptide" evidence="8">
    <location>
        <begin position="1"/>
        <end position="25"/>
    </location>
</feature>
<name>M5U5A5_9BACT</name>
<keyword evidence="6" id="KW-0106">Calcium</keyword>
<dbReference type="InterPro" id="IPR050738">
    <property type="entry name" value="Sulfatase"/>
</dbReference>
<evidence type="ECO:0000256" key="4">
    <source>
        <dbReference type="ARBA" id="ARBA00022729"/>
    </source>
</evidence>
<dbReference type="Proteomes" id="UP000011885">
    <property type="component" value="Unassembled WGS sequence"/>
</dbReference>
<feature type="compositionally biased region" description="Basic residues" evidence="7">
    <location>
        <begin position="482"/>
        <end position="496"/>
    </location>
</feature>